<dbReference type="InterPro" id="IPR013783">
    <property type="entry name" value="Ig-like_fold"/>
</dbReference>
<organism evidence="2 3">
    <name type="scientific">Alkalibacillus flavidus</name>
    <dbReference type="NCBI Taxonomy" id="546021"/>
    <lineage>
        <taxon>Bacteria</taxon>
        <taxon>Bacillati</taxon>
        <taxon>Bacillota</taxon>
        <taxon>Bacilli</taxon>
        <taxon>Bacillales</taxon>
        <taxon>Bacillaceae</taxon>
        <taxon>Alkalibacillus</taxon>
    </lineage>
</organism>
<sequence length="1183" mass="124284">MNNKTKIASIAALSATATAFVASPVAANAELEGIYDIENGTFMSLEAFQELSPNEKVEHLLDENNHMVSGDSVYKMTDIITKSEEDLLNSAETVEDFETENEVSLSEIKDSSDVTDELTVESVSAINATKVEVTFANGTTETITLDSALEDGATTVSFEYNGQTFTDVALDEAFVAPTEASVDSVTATVNDDQTVTVSGDVSLADKVEVTIDGTTTEATLTDGSYTFTSSALSDGLYTVTVTAYDADGKVDTASESVSVVEQTGETGIAGYVVGSDLNGTPVEGLELNISGTTVTTDADGYFEASTSTGSKRVELSYDGYVDNENYTSGDSRISVKDGKLTGMVLDLSQDMTKIQPEVTASTNTEIKIPLNDNEGNPLTTSDVTISMQKWDTQEEMWITVASDISSAVGSAGVATIDENTGTPAIGDLTIGEQYRFTVTGASYSNAVTRELTISEENLDAGEGDLYTLDNVVMENAESVEAMTLSGQIFNNAIEDNDQAATANAVEIVDGSGTNFDIDMGAVNGAMGNVTIEFNASSGASEGAVMSGDTITVTLDSDTANHSASELETLLQGVTGTPSTFDATAISVTDAGASTQANTIVAANTLNSVTVSNGSGTTRNLSENDIDLELVKSNDSSVEALTDFSANADGTFTFSAHNLVSGTYYLKVKDDTSLDFAQKVIPVEITEGQDKDIKVVLDTDLGDINSLSGDVLSSVDGQTLKTGSNDTYTVELKQHGVTLLTKKNQDSPDGDSEGFAADELSFGYNFANIADGDYQAVVSGDYNVTKTENINVTEDVAEDLEITQAGIVKIDDIRTSSEYSENAVTVLLTDENGNPILGDSADFTGLADNSGDDAVLPEFKAVPQGAKKVKVLSKDHFVGYLDTDASSSVDEIPNFDFSDNASGYDITLSADPEITLTPNDKLDFSSFVKMNGLPVDSADVEFGSTSTTTAANGGFSVTDKTPGSYEVVITDSDGATNGLFATTTLTVDLVNQDVTRPSIDVEEVDPSSLEFTSNVELASITAVNEHGYAYTGTVLQNNTDALLEELPAGDYTITATPATGTKYAPYTFTKTISEGSDVVVDNTFEQSYAATVSFTKLDGGATTNEARVVIYDSEGNEVSYGKSSGNSYKFDVSEGLTAGDYTAKVFVSQDAGGTDAGKDEAAVGSKDFTITDQSVTVNINLEQY</sequence>
<reference evidence="2 3" key="1">
    <citation type="submission" date="2024-06" db="EMBL/GenBank/DDBJ databases">
        <title>Genomic Encyclopedia of Type Strains, Phase IV (KMG-IV): sequencing the most valuable type-strain genomes for metagenomic binning, comparative biology and taxonomic classification.</title>
        <authorList>
            <person name="Goeker M."/>
        </authorList>
    </citation>
    <scope>NUCLEOTIDE SEQUENCE [LARGE SCALE GENOMIC DNA]</scope>
    <source>
        <strain evidence="2 3">DSM 23520</strain>
    </source>
</reference>
<dbReference type="Gene3D" id="2.60.40.1120">
    <property type="entry name" value="Carboxypeptidase-like, regulatory domain"/>
    <property type="match status" value="1"/>
</dbReference>
<dbReference type="InterPro" id="IPR008969">
    <property type="entry name" value="CarboxyPept-like_regulatory"/>
</dbReference>
<evidence type="ECO:0008006" key="4">
    <source>
        <dbReference type="Google" id="ProtNLM"/>
    </source>
</evidence>
<dbReference type="Proteomes" id="UP001549167">
    <property type="component" value="Unassembled WGS sequence"/>
</dbReference>
<dbReference type="RefSeq" id="WP_354221357.1">
    <property type="nucleotide sequence ID" value="NZ_JBEPMX010000014.1"/>
</dbReference>
<dbReference type="EMBL" id="JBEPMX010000014">
    <property type="protein sequence ID" value="MET3684213.1"/>
    <property type="molecule type" value="Genomic_DNA"/>
</dbReference>
<proteinExistence type="predicted"/>
<keyword evidence="1" id="KW-0732">Signal</keyword>
<feature type="chain" id="PRO_5047104504" description="Ig-like domain (Group 3)" evidence="1">
    <location>
        <begin position="22"/>
        <end position="1183"/>
    </location>
</feature>
<protein>
    <recommendedName>
        <fullName evidence="4">Ig-like domain (Group 3)</fullName>
    </recommendedName>
</protein>
<evidence type="ECO:0000313" key="2">
    <source>
        <dbReference type="EMBL" id="MET3684213.1"/>
    </source>
</evidence>
<evidence type="ECO:0000313" key="3">
    <source>
        <dbReference type="Proteomes" id="UP001549167"/>
    </source>
</evidence>
<dbReference type="Gene3D" id="2.60.40.10">
    <property type="entry name" value="Immunoglobulins"/>
    <property type="match status" value="1"/>
</dbReference>
<evidence type="ECO:0000256" key="1">
    <source>
        <dbReference type="SAM" id="SignalP"/>
    </source>
</evidence>
<feature type="signal peptide" evidence="1">
    <location>
        <begin position="1"/>
        <end position="21"/>
    </location>
</feature>
<gene>
    <name evidence="2" type="ORF">ABID56_002339</name>
</gene>
<name>A0ABV2KX97_9BACI</name>
<keyword evidence="3" id="KW-1185">Reference proteome</keyword>
<comment type="caution">
    <text evidence="2">The sequence shown here is derived from an EMBL/GenBank/DDBJ whole genome shotgun (WGS) entry which is preliminary data.</text>
</comment>
<accession>A0ABV2KX97</accession>
<dbReference type="SUPFAM" id="SSF49464">
    <property type="entry name" value="Carboxypeptidase regulatory domain-like"/>
    <property type="match status" value="1"/>
</dbReference>